<feature type="transmembrane region" description="Helical" evidence="1">
    <location>
        <begin position="137"/>
        <end position="158"/>
    </location>
</feature>
<dbReference type="AlphaFoldDB" id="M8D439"/>
<dbReference type="RefSeq" id="WP_003390193.1">
    <property type="nucleotide sequence ID" value="NZ_APBN01000010.1"/>
</dbReference>
<feature type="transmembrane region" description="Helical" evidence="1">
    <location>
        <begin position="21"/>
        <end position="40"/>
    </location>
</feature>
<feature type="transmembrane region" description="Helical" evidence="1">
    <location>
        <begin position="304"/>
        <end position="323"/>
    </location>
</feature>
<feature type="transmembrane region" description="Helical" evidence="1">
    <location>
        <begin position="256"/>
        <end position="275"/>
    </location>
</feature>
<comment type="caution">
    <text evidence="3">The sequence shown here is derived from an EMBL/GenBank/DDBJ whole genome shotgun (WGS) entry which is preliminary data.</text>
</comment>
<keyword evidence="1" id="KW-1133">Transmembrane helix</keyword>
<reference evidence="3 4" key="1">
    <citation type="submission" date="2013-03" db="EMBL/GenBank/DDBJ databases">
        <title>Assembly of a new bacterial strain Brevibacillus borstelensis AK1.</title>
        <authorList>
            <person name="Rajan I."/>
            <person name="PoliReddy D."/>
            <person name="Sugumar T."/>
            <person name="Rathinam K."/>
            <person name="Alqarawi S."/>
            <person name="Khalil A.B."/>
            <person name="Sivakumar N."/>
        </authorList>
    </citation>
    <scope>NUCLEOTIDE SEQUENCE [LARGE SCALE GENOMIC DNA]</scope>
    <source>
        <strain evidence="3 4">AK1</strain>
    </source>
</reference>
<organism evidence="3 4">
    <name type="scientific">Brevibacillus borstelensis AK1</name>
    <dbReference type="NCBI Taxonomy" id="1300222"/>
    <lineage>
        <taxon>Bacteria</taxon>
        <taxon>Bacillati</taxon>
        <taxon>Bacillota</taxon>
        <taxon>Bacilli</taxon>
        <taxon>Bacillales</taxon>
        <taxon>Paenibacillaceae</taxon>
        <taxon>Brevibacillus</taxon>
    </lineage>
</organism>
<evidence type="ECO:0000259" key="2">
    <source>
        <dbReference type="Pfam" id="PF02517"/>
    </source>
</evidence>
<dbReference type="Pfam" id="PF02517">
    <property type="entry name" value="Rce1-like"/>
    <property type="match status" value="1"/>
</dbReference>
<gene>
    <name evidence="3" type="ORF">I532_18947</name>
</gene>
<dbReference type="Proteomes" id="UP000012081">
    <property type="component" value="Unassembled WGS sequence"/>
</dbReference>
<dbReference type="PANTHER" id="PTHR36435:SF1">
    <property type="entry name" value="CAAX AMINO TERMINAL PROTEASE FAMILY PROTEIN"/>
    <property type="match status" value="1"/>
</dbReference>
<name>M8D439_9BACL</name>
<sequence>MLNGPGLLLSERTQKDRTKSWAIVLFIGYWVMFAAELFMVRFQRGADGLWVATTAEEPAAWLVILILSVTGISLLVSIVYAVQAARNRGRGDWLWTPSEVTGSDVLHVVAWLHVFQTCTLVLYGLVLPATLFPAGSIGSFVESASFQLFILVLVPLLLRGRLDQIGVCRPRQLGWMIVSLILLFLAVMLLLDVAVTKPVAEWFGLALDSEREKQIEQEIVHARERNGWAVLTSLVMIGGLVPLAEELLFRGVVQTFLVSRLGAVIGIFISSLWFALMHVDIALFAPLFAMGVFLGYLRHRFQSIWGAVLLHALNNMAGVLYYFQ</sequence>
<dbReference type="GO" id="GO:0004175">
    <property type="term" value="F:endopeptidase activity"/>
    <property type="evidence" value="ECO:0007669"/>
    <property type="project" value="UniProtKB-ARBA"/>
</dbReference>
<feature type="transmembrane region" description="Helical" evidence="1">
    <location>
        <begin position="60"/>
        <end position="84"/>
    </location>
</feature>
<keyword evidence="1" id="KW-0472">Membrane</keyword>
<feature type="domain" description="CAAX prenyl protease 2/Lysostaphin resistance protein A-like" evidence="2">
    <location>
        <begin position="230"/>
        <end position="316"/>
    </location>
</feature>
<dbReference type="OrthoDB" id="9782250at2"/>
<feature type="transmembrane region" description="Helical" evidence="1">
    <location>
        <begin position="281"/>
        <end position="297"/>
    </location>
</feature>
<accession>M8D439</accession>
<dbReference type="GO" id="GO:0080120">
    <property type="term" value="P:CAAX-box protein maturation"/>
    <property type="evidence" value="ECO:0007669"/>
    <property type="project" value="UniProtKB-ARBA"/>
</dbReference>
<evidence type="ECO:0000256" key="1">
    <source>
        <dbReference type="SAM" id="Phobius"/>
    </source>
</evidence>
<protein>
    <recommendedName>
        <fullName evidence="2">CAAX prenyl protease 2/Lysostaphin resistance protein A-like domain-containing protein</fullName>
    </recommendedName>
</protein>
<proteinExistence type="predicted"/>
<dbReference type="PATRIC" id="fig|1300222.3.peg.3978"/>
<evidence type="ECO:0000313" key="4">
    <source>
        <dbReference type="Proteomes" id="UP000012081"/>
    </source>
</evidence>
<dbReference type="EMBL" id="APBN01000010">
    <property type="protein sequence ID" value="EMT51024.1"/>
    <property type="molecule type" value="Genomic_DNA"/>
</dbReference>
<dbReference type="InterPro" id="IPR052710">
    <property type="entry name" value="CAAX_protease"/>
</dbReference>
<feature type="transmembrane region" description="Helical" evidence="1">
    <location>
        <begin position="173"/>
        <end position="195"/>
    </location>
</feature>
<feature type="transmembrane region" description="Helical" evidence="1">
    <location>
        <begin position="105"/>
        <end position="125"/>
    </location>
</feature>
<keyword evidence="4" id="KW-1185">Reference proteome</keyword>
<keyword evidence="1" id="KW-0812">Transmembrane</keyword>
<feature type="transmembrane region" description="Helical" evidence="1">
    <location>
        <begin position="227"/>
        <end position="244"/>
    </location>
</feature>
<dbReference type="PANTHER" id="PTHR36435">
    <property type="entry name" value="SLR1288 PROTEIN"/>
    <property type="match status" value="1"/>
</dbReference>
<evidence type="ECO:0000313" key="3">
    <source>
        <dbReference type="EMBL" id="EMT51024.1"/>
    </source>
</evidence>
<dbReference type="STRING" id="1300222.I532_18947"/>
<dbReference type="InterPro" id="IPR003675">
    <property type="entry name" value="Rce1/LyrA-like_dom"/>
</dbReference>